<accession>A0A9W9YDB2</accession>
<evidence type="ECO:0000313" key="1">
    <source>
        <dbReference type="EMBL" id="KAJ7334540.1"/>
    </source>
</evidence>
<dbReference type="OrthoDB" id="445152at2759"/>
<protein>
    <submittedName>
        <fullName evidence="1">Uncharacterized protein</fullName>
    </submittedName>
</protein>
<name>A0A9W9YDB2_9CNID</name>
<gene>
    <name evidence="1" type="ORF">OS493_014864</name>
</gene>
<keyword evidence="2" id="KW-1185">Reference proteome</keyword>
<sequence>MIVGPTHLQLSTSMMHRMELILKLSFEDIVPRKEKCEPFYDEFIEKQLLAGNIPSRHFGITMVSLTATMPAADHGKMLAGPPLVHSSSSTELHAVSSQLSLQSIQDVETNDTVPQPVCIAQISRVDFQSTEPMYPQSSLN</sequence>
<organism evidence="1 2">
    <name type="scientific">Desmophyllum pertusum</name>
    <dbReference type="NCBI Taxonomy" id="174260"/>
    <lineage>
        <taxon>Eukaryota</taxon>
        <taxon>Metazoa</taxon>
        <taxon>Cnidaria</taxon>
        <taxon>Anthozoa</taxon>
        <taxon>Hexacorallia</taxon>
        <taxon>Scleractinia</taxon>
        <taxon>Caryophylliina</taxon>
        <taxon>Caryophylliidae</taxon>
        <taxon>Desmophyllum</taxon>
    </lineage>
</organism>
<proteinExistence type="predicted"/>
<evidence type="ECO:0000313" key="2">
    <source>
        <dbReference type="Proteomes" id="UP001163046"/>
    </source>
</evidence>
<comment type="caution">
    <text evidence="1">The sequence shown here is derived from an EMBL/GenBank/DDBJ whole genome shotgun (WGS) entry which is preliminary data.</text>
</comment>
<dbReference type="AlphaFoldDB" id="A0A9W9YDB2"/>
<dbReference type="Proteomes" id="UP001163046">
    <property type="component" value="Unassembled WGS sequence"/>
</dbReference>
<reference evidence="1" key="1">
    <citation type="submission" date="2023-01" db="EMBL/GenBank/DDBJ databases">
        <title>Genome assembly of the deep-sea coral Lophelia pertusa.</title>
        <authorList>
            <person name="Herrera S."/>
            <person name="Cordes E."/>
        </authorList>
    </citation>
    <scope>NUCLEOTIDE SEQUENCE</scope>
    <source>
        <strain evidence="1">USNM1676648</strain>
        <tissue evidence="1">Polyp</tissue>
    </source>
</reference>
<dbReference type="EMBL" id="MU827784">
    <property type="protein sequence ID" value="KAJ7334540.1"/>
    <property type="molecule type" value="Genomic_DNA"/>
</dbReference>